<sequence length="67" mass="7474">MSLNYHECKRDCLEAYTLSIYTLTCTATDFLCVCAITSLAERLFDTSKAGGCMIQSCEQQAQSCKFI</sequence>
<dbReference type="Proteomes" id="UP000663193">
    <property type="component" value="Chromosome 1"/>
</dbReference>
<organism evidence="1 2">
    <name type="scientific">Phaeosphaeria nodorum (strain SN15 / ATCC MYA-4574 / FGSC 10173)</name>
    <name type="common">Glume blotch fungus</name>
    <name type="synonym">Parastagonospora nodorum</name>
    <dbReference type="NCBI Taxonomy" id="321614"/>
    <lineage>
        <taxon>Eukaryota</taxon>
        <taxon>Fungi</taxon>
        <taxon>Dikarya</taxon>
        <taxon>Ascomycota</taxon>
        <taxon>Pezizomycotina</taxon>
        <taxon>Dothideomycetes</taxon>
        <taxon>Pleosporomycetidae</taxon>
        <taxon>Pleosporales</taxon>
        <taxon>Pleosporineae</taxon>
        <taxon>Phaeosphaeriaceae</taxon>
        <taxon>Parastagonospora</taxon>
    </lineage>
</organism>
<dbReference type="VEuPathDB" id="FungiDB:JI435_400040"/>
<evidence type="ECO:0000313" key="1">
    <source>
        <dbReference type="EMBL" id="QRC90046.1"/>
    </source>
</evidence>
<protein>
    <submittedName>
        <fullName evidence="1">Uncharacterized protein</fullName>
    </submittedName>
</protein>
<evidence type="ECO:0000313" key="2">
    <source>
        <dbReference type="Proteomes" id="UP000663193"/>
    </source>
</evidence>
<gene>
    <name evidence="1" type="ORF">JI435_400040</name>
</gene>
<dbReference type="AlphaFoldDB" id="A0A7U2HVC4"/>
<keyword evidence="2" id="KW-1185">Reference proteome</keyword>
<accession>A0A7U2HVC4</accession>
<proteinExistence type="predicted"/>
<reference evidence="2" key="1">
    <citation type="journal article" date="2021" name="BMC Genomics">
        <title>Chromosome-level genome assembly and manually-curated proteome of model necrotroph Parastagonospora nodorum Sn15 reveals a genome-wide trove of candidate effector homologs, and redundancy of virulence-related functions within an accessory chromosome.</title>
        <authorList>
            <person name="Bertazzoni S."/>
            <person name="Jones D.A.B."/>
            <person name="Phan H.T."/>
            <person name="Tan K.-C."/>
            <person name="Hane J.K."/>
        </authorList>
    </citation>
    <scope>NUCLEOTIDE SEQUENCE [LARGE SCALE GENOMIC DNA]</scope>
    <source>
        <strain evidence="2">SN15 / ATCC MYA-4574 / FGSC 10173)</strain>
    </source>
</reference>
<dbReference type="EMBL" id="CP069023">
    <property type="protein sequence ID" value="QRC90046.1"/>
    <property type="molecule type" value="Genomic_DNA"/>
</dbReference>
<name>A0A7U2HVC4_PHANO</name>